<name>A0A928GJH0_XYLRU</name>
<dbReference type="SUPFAM" id="SSF47729">
    <property type="entry name" value="IHF-like DNA-binding proteins"/>
    <property type="match status" value="1"/>
</dbReference>
<evidence type="ECO:0000256" key="1">
    <source>
        <dbReference type="ARBA" id="ARBA00023125"/>
    </source>
</evidence>
<dbReference type="InterPro" id="IPR041607">
    <property type="entry name" value="HU-HIG"/>
</dbReference>
<evidence type="ECO:0000313" key="3">
    <source>
        <dbReference type="EMBL" id="MBE6266990.1"/>
    </source>
</evidence>
<gene>
    <name evidence="3" type="ORF">E7102_11110</name>
</gene>
<accession>A0A928GJH0</accession>
<dbReference type="Proteomes" id="UP000763088">
    <property type="component" value="Unassembled WGS sequence"/>
</dbReference>
<dbReference type="GO" id="GO:0003677">
    <property type="term" value="F:DNA binding"/>
    <property type="evidence" value="ECO:0007669"/>
    <property type="project" value="UniProtKB-KW"/>
</dbReference>
<sequence length="215" mass="24104">MANFVLQELPEEMSDGKKVVFPKMQTYSLHDYDTVIKHMRTYAGSISDGLIRAVMDALVSTMQSWMPLGHSIKIDGLGVFSLSLGFDTSTPSEKVILQEQGGEDTKTKYRHVCIKGINFKPDAKLLKEMNKQATFDRVSTDVVVPKKCKYSREERLEKAKAIIKKYGYMTLTDYALATEQSRAAASNDLKRMVADADCGIITRGSHSHKVWIATK</sequence>
<evidence type="ECO:0000259" key="2">
    <source>
        <dbReference type="Pfam" id="PF18291"/>
    </source>
</evidence>
<keyword evidence="1" id="KW-0238">DNA-binding</keyword>
<comment type="caution">
    <text evidence="3">The sequence shown here is derived from an EMBL/GenBank/DDBJ whole genome shotgun (WGS) entry which is preliminary data.</text>
</comment>
<dbReference type="EMBL" id="SUYD01000014">
    <property type="protein sequence ID" value="MBE6266990.1"/>
    <property type="molecule type" value="Genomic_DNA"/>
</dbReference>
<reference evidence="3" key="1">
    <citation type="submission" date="2019-04" db="EMBL/GenBank/DDBJ databases">
        <title>Evolution of Biomass-Degrading Anaerobic Consortia Revealed by Metagenomics.</title>
        <authorList>
            <person name="Peng X."/>
        </authorList>
    </citation>
    <scope>NUCLEOTIDE SEQUENCE</scope>
    <source>
        <strain evidence="3">SIG141</strain>
    </source>
</reference>
<organism evidence="3 4">
    <name type="scientific">Xylanibacter ruminicola</name>
    <name type="common">Prevotella ruminicola</name>
    <dbReference type="NCBI Taxonomy" id="839"/>
    <lineage>
        <taxon>Bacteria</taxon>
        <taxon>Pseudomonadati</taxon>
        <taxon>Bacteroidota</taxon>
        <taxon>Bacteroidia</taxon>
        <taxon>Bacteroidales</taxon>
        <taxon>Prevotellaceae</taxon>
        <taxon>Xylanibacter</taxon>
    </lineage>
</organism>
<protein>
    <recommendedName>
        <fullName evidence="2">HU domain-containing protein</fullName>
    </recommendedName>
</protein>
<dbReference type="AlphaFoldDB" id="A0A928GJH0"/>
<dbReference type="InterPro" id="IPR010992">
    <property type="entry name" value="IHF-like_DNA-bd_dom_sf"/>
</dbReference>
<evidence type="ECO:0000313" key="4">
    <source>
        <dbReference type="Proteomes" id="UP000763088"/>
    </source>
</evidence>
<dbReference type="Pfam" id="PF18291">
    <property type="entry name" value="HU-HIG"/>
    <property type="match status" value="1"/>
</dbReference>
<proteinExistence type="predicted"/>
<feature type="domain" description="HU" evidence="2">
    <location>
        <begin position="2"/>
        <end position="137"/>
    </location>
</feature>